<feature type="domain" description="ABC-type transport auxiliary lipoprotein component" evidence="1">
    <location>
        <begin position="47"/>
        <end position="196"/>
    </location>
</feature>
<dbReference type="EMBL" id="LZYB01000006">
    <property type="protein sequence ID" value="OBV10375.1"/>
    <property type="molecule type" value="Genomic_DNA"/>
</dbReference>
<sequence>MTKTGMTKVALRLAAPALLALGLAGCISLGGPPPESLLTLSPSTRAPAGSGATASDDRKVIAVLALDTPAKLDVLRVPVQVSDTELAYLQEAFWVEKPARLFRHLLGETLRARSGGAALVLDGDETVALATTTLRGTLIDMGYDAPTSSVVVRYDAIRVDAQGNAITRRFEARESGVPAQARAVGAALNRAANEVAGQAADWAVGS</sequence>
<reference evidence="2 3" key="1">
    <citation type="submission" date="2016-06" db="EMBL/GenBank/DDBJ databases">
        <title>Genome sequence of Porphyrobacter dokdonensis DSW-74.</title>
        <authorList>
            <person name="Kim J.F."/>
            <person name="Song J.Y."/>
        </authorList>
    </citation>
    <scope>NUCLEOTIDE SEQUENCE [LARGE SCALE GENOMIC DNA]</scope>
    <source>
        <strain evidence="2 3">DSW-74</strain>
    </source>
</reference>
<evidence type="ECO:0000313" key="3">
    <source>
        <dbReference type="Proteomes" id="UP000092484"/>
    </source>
</evidence>
<organism evidence="2 3">
    <name type="scientific">Erythrobacter dokdonensis DSW-74</name>
    <dbReference type="NCBI Taxonomy" id="1300349"/>
    <lineage>
        <taxon>Bacteria</taxon>
        <taxon>Pseudomonadati</taxon>
        <taxon>Pseudomonadota</taxon>
        <taxon>Alphaproteobacteria</taxon>
        <taxon>Sphingomonadales</taxon>
        <taxon>Erythrobacteraceae</taxon>
        <taxon>Erythrobacter/Porphyrobacter group</taxon>
        <taxon>Erythrobacter</taxon>
    </lineage>
</organism>
<dbReference type="AlphaFoldDB" id="A0A1A7BGP1"/>
<proteinExistence type="predicted"/>
<dbReference type="Proteomes" id="UP000092484">
    <property type="component" value="Unassembled WGS sequence"/>
</dbReference>
<dbReference type="PATRIC" id="fig|1300349.4.peg.2327"/>
<accession>A0A1A7BGP1</accession>
<dbReference type="InterPro" id="IPR005586">
    <property type="entry name" value="ABC_trans_aux"/>
</dbReference>
<dbReference type="STRING" id="1300349.I603_2337"/>
<dbReference type="SUPFAM" id="SSF159594">
    <property type="entry name" value="XCC0632-like"/>
    <property type="match status" value="1"/>
</dbReference>
<name>A0A1A7BGP1_9SPHN</name>
<evidence type="ECO:0000259" key="1">
    <source>
        <dbReference type="Pfam" id="PF03886"/>
    </source>
</evidence>
<protein>
    <submittedName>
        <fullName evidence="2">ABC transporter</fullName>
    </submittedName>
</protein>
<dbReference type="Gene3D" id="3.40.50.10610">
    <property type="entry name" value="ABC-type transport auxiliary lipoprotein component"/>
    <property type="match status" value="1"/>
</dbReference>
<dbReference type="RefSeq" id="WP_232305366.1">
    <property type="nucleotide sequence ID" value="NZ_LZYB01000006.1"/>
</dbReference>
<dbReference type="PROSITE" id="PS51257">
    <property type="entry name" value="PROKAR_LIPOPROTEIN"/>
    <property type="match status" value="1"/>
</dbReference>
<gene>
    <name evidence="2" type="ORF">I603_2337</name>
</gene>
<dbReference type="Pfam" id="PF03886">
    <property type="entry name" value="ABC_trans_aux"/>
    <property type="match status" value="1"/>
</dbReference>
<keyword evidence="3" id="KW-1185">Reference proteome</keyword>
<comment type="caution">
    <text evidence="2">The sequence shown here is derived from an EMBL/GenBank/DDBJ whole genome shotgun (WGS) entry which is preliminary data.</text>
</comment>
<evidence type="ECO:0000313" key="2">
    <source>
        <dbReference type="EMBL" id="OBV10375.1"/>
    </source>
</evidence>